<feature type="compositionally biased region" description="Polar residues" evidence="1">
    <location>
        <begin position="24"/>
        <end position="34"/>
    </location>
</feature>
<evidence type="ECO:0000313" key="4">
    <source>
        <dbReference type="Proteomes" id="UP000750711"/>
    </source>
</evidence>
<keyword evidence="4" id="KW-1185">Reference proteome</keyword>
<dbReference type="Gene3D" id="3.60.21.70">
    <property type="entry name" value="PhoD-like phosphatase"/>
    <property type="match status" value="1"/>
</dbReference>
<dbReference type="EMBL" id="JAGHQM010001490">
    <property type="protein sequence ID" value="KAH0553408.1"/>
    <property type="molecule type" value="Genomic_DNA"/>
</dbReference>
<evidence type="ECO:0000256" key="1">
    <source>
        <dbReference type="SAM" id="MobiDB-lite"/>
    </source>
</evidence>
<dbReference type="InterPro" id="IPR043904">
    <property type="entry name" value="PhoD_2-like"/>
</dbReference>
<feature type="non-terminal residue" evidence="3">
    <location>
        <position position="720"/>
    </location>
</feature>
<feature type="domain" description="PhoD-like phosphatase" evidence="2">
    <location>
        <begin position="163"/>
        <end position="325"/>
    </location>
</feature>
<evidence type="ECO:0000313" key="3">
    <source>
        <dbReference type="EMBL" id="KAH0553408.1"/>
    </source>
</evidence>
<dbReference type="Proteomes" id="UP000750711">
    <property type="component" value="Unassembled WGS sequence"/>
</dbReference>
<protein>
    <recommendedName>
        <fullName evidence="2">PhoD-like phosphatase domain-containing protein</fullName>
    </recommendedName>
</protein>
<comment type="caution">
    <text evidence="3">The sequence shown here is derived from an EMBL/GenBank/DDBJ whole genome shotgun (WGS) entry which is preliminary data.</text>
</comment>
<organism evidence="3 4">
    <name type="scientific">Trichoglossum hirsutum</name>
    <dbReference type="NCBI Taxonomy" id="265104"/>
    <lineage>
        <taxon>Eukaryota</taxon>
        <taxon>Fungi</taxon>
        <taxon>Dikarya</taxon>
        <taxon>Ascomycota</taxon>
        <taxon>Pezizomycotina</taxon>
        <taxon>Geoglossomycetes</taxon>
        <taxon>Geoglossales</taxon>
        <taxon>Geoglossaceae</taxon>
        <taxon>Trichoglossum</taxon>
    </lineage>
</organism>
<dbReference type="PANTHER" id="PTHR46689">
    <property type="entry name" value="MEMBRANE PROTEIN, PUTATIVE-RELATED"/>
    <property type="match status" value="1"/>
</dbReference>
<feature type="domain" description="PhoD-like phosphatase" evidence="2">
    <location>
        <begin position="470"/>
        <end position="580"/>
    </location>
</feature>
<dbReference type="InterPro" id="IPR038607">
    <property type="entry name" value="PhoD-like_sf"/>
</dbReference>
<reference evidence="3" key="1">
    <citation type="submission" date="2021-03" db="EMBL/GenBank/DDBJ databases">
        <title>Comparative genomics and phylogenomic investigation of the class Geoglossomycetes provide insights into ecological specialization and systematics.</title>
        <authorList>
            <person name="Melie T."/>
            <person name="Pirro S."/>
            <person name="Miller A.N."/>
            <person name="Quandt A."/>
        </authorList>
    </citation>
    <scope>NUCLEOTIDE SEQUENCE</scope>
    <source>
        <strain evidence="3">CAQ_001_2017</strain>
    </source>
</reference>
<feature type="region of interest" description="Disordered" evidence="1">
    <location>
        <begin position="626"/>
        <end position="657"/>
    </location>
</feature>
<feature type="region of interest" description="Disordered" evidence="1">
    <location>
        <begin position="669"/>
        <end position="692"/>
    </location>
</feature>
<gene>
    <name evidence="3" type="ORF">GP486_006523</name>
</gene>
<feature type="region of interest" description="Disordered" evidence="1">
    <location>
        <begin position="1"/>
        <end position="36"/>
    </location>
</feature>
<dbReference type="GO" id="GO:0016020">
    <property type="term" value="C:membrane"/>
    <property type="evidence" value="ECO:0007669"/>
    <property type="project" value="TreeGrafter"/>
</dbReference>
<dbReference type="PANTHER" id="PTHR46689:SF3">
    <property type="entry name" value="PHOD-LIKE PHOSPHATASE DOMAIN-CONTAINING PROTEIN"/>
    <property type="match status" value="1"/>
</dbReference>
<sequence>MSQPQEGRRLDSEVHQHDGDGARQPSNSGGTNRTGDLEMMCGPLLRYARMSDTSRDVRLWHGSALVVIKPGSVAPELRLGCSGGAGGDSHDEKNVQSHSLGHIADDRTTIISAKRLFEDAQMAFYRFDLEIPLQENEARWEYELPGAYYSSGPRSGAPISSFFYVPSKHQSMRIMFHSCNGFSVDTDVDSWAGDALWNDVLRIHKRKPLHVMIGGGDQIYNDGIRVDGPLREWAEEQSPHQRRIQPFDEQLRQGCDDYFFQNYVTWFTMEPFATANGQIPQVNIWDDHDIIDGFGSYTDHFMRTPVFVGIGHIAFKYYMLFQHHTPPPPATNILDAPRVANYGAGLDSMKAGYNAYVMPETEVDPSWILGDSPGPYLTQRSRNIYMQLGKRIAFLGVDARTERTRHKINYSETYDLIFARLNKELGRPSSEIKHLIILLGVPIAYPRLVWLENIFRSPIIGLVRFLNKRFGVASSLFNKFDGEVDLLDDLDDHYTARTHKAERNVFIHRLQELSRQHSIRITILGGDVHLAATGRFYSNPHLRIPTTHDHRYMANVISSAITNKPPPQAIANMIARRNKIHHLDRETDETLLTLFDKDPGDSVKTAKYNHCTMPSRNFSIIAESSSPQNAPLANGAAVSSSTNTPQPPPSTSATATGKNGRYALHAGEESAGTKHPAASGVDESGIFTELGDGGGLDVTFRVEIDANRDRDGRTEGYGFT</sequence>
<name>A0A9P8IDE1_9PEZI</name>
<dbReference type="InterPro" id="IPR018946">
    <property type="entry name" value="PhoD-like_MPP"/>
</dbReference>
<dbReference type="CDD" id="cd07389">
    <property type="entry name" value="MPP_PhoD"/>
    <property type="match status" value="1"/>
</dbReference>
<dbReference type="Pfam" id="PF19050">
    <property type="entry name" value="PhoD_2"/>
    <property type="match status" value="3"/>
</dbReference>
<feature type="domain" description="PhoD-like phosphatase" evidence="2">
    <location>
        <begin position="387"/>
        <end position="455"/>
    </location>
</feature>
<evidence type="ECO:0000259" key="2">
    <source>
        <dbReference type="Pfam" id="PF19050"/>
    </source>
</evidence>
<proteinExistence type="predicted"/>
<dbReference type="AlphaFoldDB" id="A0A9P8IDE1"/>
<accession>A0A9P8IDE1</accession>
<feature type="compositionally biased region" description="Basic and acidic residues" evidence="1">
    <location>
        <begin position="1"/>
        <end position="21"/>
    </location>
</feature>